<dbReference type="Pfam" id="PF13456">
    <property type="entry name" value="RVT_3"/>
    <property type="match status" value="1"/>
</dbReference>
<keyword evidence="3" id="KW-1185">Reference proteome</keyword>
<feature type="domain" description="RNase H type-1" evidence="1">
    <location>
        <begin position="14"/>
        <end position="71"/>
    </location>
</feature>
<proteinExistence type="predicted"/>
<accession>A0ABR2G1V2</accession>
<dbReference type="Proteomes" id="UP001472677">
    <property type="component" value="Unassembled WGS sequence"/>
</dbReference>
<protein>
    <recommendedName>
        <fullName evidence="1">RNase H type-1 domain-containing protein</fullName>
    </recommendedName>
</protein>
<dbReference type="EMBL" id="JBBPBM010000004">
    <property type="protein sequence ID" value="KAK8590264.1"/>
    <property type="molecule type" value="Genomic_DNA"/>
</dbReference>
<gene>
    <name evidence="2" type="ORF">V6N12_024640</name>
</gene>
<comment type="caution">
    <text evidence="2">The sequence shown here is derived from an EMBL/GenBank/DDBJ whole genome shotgun (WGS) entry which is preliminary data.</text>
</comment>
<evidence type="ECO:0000313" key="2">
    <source>
        <dbReference type="EMBL" id="KAK8590264.1"/>
    </source>
</evidence>
<evidence type="ECO:0000313" key="3">
    <source>
        <dbReference type="Proteomes" id="UP001472677"/>
    </source>
</evidence>
<reference evidence="2 3" key="1">
    <citation type="journal article" date="2024" name="G3 (Bethesda)">
        <title>Genome assembly of Hibiscus sabdariffa L. provides insights into metabolisms of medicinal natural products.</title>
        <authorList>
            <person name="Kim T."/>
        </authorList>
    </citation>
    <scope>NUCLEOTIDE SEQUENCE [LARGE SCALE GENOMIC DNA]</scope>
    <source>
        <strain evidence="2">TK-2024</strain>
        <tissue evidence="2">Old leaves</tissue>
    </source>
</reference>
<organism evidence="2 3">
    <name type="scientific">Hibiscus sabdariffa</name>
    <name type="common">roselle</name>
    <dbReference type="NCBI Taxonomy" id="183260"/>
    <lineage>
        <taxon>Eukaryota</taxon>
        <taxon>Viridiplantae</taxon>
        <taxon>Streptophyta</taxon>
        <taxon>Embryophyta</taxon>
        <taxon>Tracheophyta</taxon>
        <taxon>Spermatophyta</taxon>
        <taxon>Magnoliopsida</taxon>
        <taxon>eudicotyledons</taxon>
        <taxon>Gunneridae</taxon>
        <taxon>Pentapetalae</taxon>
        <taxon>rosids</taxon>
        <taxon>malvids</taxon>
        <taxon>Malvales</taxon>
        <taxon>Malvaceae</taxon>
        <taxon>Malvoideae</taxon>
        <taxon>Hibiscus</taxon>
    </lineage>
</organism>
<dbReference type="InterPro" id="IPR002156">
    <property type="entry name" value="RNaseH_domain"/>
</dbReference>
<name>A0ABR2G1V2_9ROSI</name>
<sequence>MGVLGVVVVFQDHTTETDSSEALKLIQHDDNLEGLPAIVWCIKEFCRRGWSISYLHVPRNGNRVVDALTTMINTDSLELIALEEPPVYVVHLLHEDLISTSIPI</sequence>
<evidence type="ECO:0000259" key="1">
    <source>
        <dbReference type="Pfam" id="PF13456"/>
    </source>
</evidence>